<feature type="signal peptide" evidence="1">
    <location>
        <begin position="1"/>
        <end position="26"/>
    </location>
</feature>
<dbReference type="PANTHER" id="PTHR19328">
    <property type="entry name" value="HEDGEHOG-INTERACTING PROTEIN"/>
    <property type="match status" value="1"/>
</dbReference>
<dbReference type="Pfam" id="PF07995">
    <property type="entry name" value="GSDH"/>
    <property type="match status" value="1"/>
</dbReference>
<comment type="caution">
    <text evidence="3">The sequence shown here is derived from an EMBL/GenBank/DDBJ whole genome shotgun (WGS) entry which is preliminary data.</text>
</comment>
<dbReference type="Gene3D" id="2.120.10.30">
    <property type="entry name" value="TolB, C-terminal domain"/>
    <property type="match status" value="1"/>
</dbReference>
<dbReference type="EMBL" id="RPFZ01000001">
    <property type="protein sequence ID" value="RPF72359.1"/>
    <property type="molecule type" value="Genomic_DNA"/>
</dbReference>
<dbReference type="PROSITE" id="PS51257">
    <property type="entry name" value="PROKAR_LIPOPROTEIN"/>
    <property type="match status" value="1"/>
</dbReference>
<dbReference type="SUPFAM" id="SSF50952">
    <property type="entry name" value="Soluble quinoprotein glucose dehydrogenase"/>
    <property type="match status" value="1"/>
</dbReference>
<gene>
    <name evidence="3" type="ORF">EG799_12530</name>
</gene>
<dbReference type="InterPro" id="IPR011041">
    <property type="entry name" value="Quinoprot_gluc/sorb_DH_b-prop"/>
</dbReference>
<dbReference type="Proteomes" id="UP000275232">
    <property type="component" value="Unassembled WGS sequence"/>
</dbReference>
<organism evidence="3 4">
    <name type="scientific">Aurantiacibacter spongiae</name>
    <dbReference type="NCBI Taxonomy" id="2488860"/>
    <lineage>
        <taxon>Bacteria</taxon>
        <taxon>Pseudomonadati</taxon>
        <taxon>Pseudomonadota</taxon>
        <taxon>Alphaproteobacteria</taxon>
        <taxon>Sphingomonadales</taxon>
        <taxon>Erythrobacteraceae</taxon>
        <taxon>Aurantiacibacter</taxon>
    </lineage>
</organism>
<feature type="chain" id="PRO_5017937609" evidence="1">
    <location>
        <begin position="27"/>
        <end position="405"/>
    </location>
</feature>
<protein>
    <submittedName>
        <fullName evidence="3">PQQ-dependent sugar dehydrogenase</fullName>
    </submittedName>
</protein>
<dbReference type="OrthoDB" id="9770043at2"/>
<feature type="domain" description="Glucose/Sorbosone dehydrogenase" evidence="2">
    <location>
        <begin position="67"/>
        <end position="400"/>
    </location>
</feature>
<dbReference type="InterPro" id="IPR011042">
    <property type="entry name" value="6-blade_b-propeller_TolB-like"/>
</dbReference>
<evidence type="ECO:0000313" key="4">
    <source>
        <dbReference type="Proteomes" id="UP000275232"/>
    </source>
</evidence>
<evidence type="ECO:0000313" key="3">
    <source>
        <dbReference type="EMBL" id="RPF72359.1"/>
    </source>
</evidence>
<accession>A0A3N5D046</accession>
<evidence type="ECO:0000256" key="1">
    <source>
        <dbReference type="SAM" id="SignalP"/>
    </source>
</evidence>
<name>A0A3N5D046_9SPHN</name>
<keyword evidence="4" id="KW-1185">Reference proteome</keyword>
<dbReference type="PANTHER" id="PTHR19328:SF75">
    <property type="entry name" value="ALDOSE SUGAR DEHYDROGENASE YLII"/>
    <property type="match status" value="1"/>
</dbReference>
<evidence type="ECO:0000259" key="2">
    <source>
        <dbReference type="Pfam" id="PF07995"/>
    </source>
</evidence>
<dbReference type="RefSeq" id="WP_123881807.1">
    <property type="nucleotide sequence ID" value="NZ_RPFZ01000001.1"/>
</dbReference>
<dbReference type="AlphaFoldDB" id="A0A3N5D046"/>
<sequence length="405" mass="42864">MTLKTRRSIIALFPAALAFASCNSGAVGDSAPSATASNGTTASAPVAGTRVTLGADAPFTAVSLGEFDEPWALALEPGSGRIVVTERPGTARIFDPATGELRSITGLPQVAYAGQGGLGDFAFAPDYATSGKVYLSWAKAAQGNTKRAVVGSGELRCDDGGECRIAGLREIWEQSVPIDGEGHYSHRLAFSPDGRLLFVSSGERQQKTPAQDLSNNLGSIVRLNLDGTPADGNPFARRGAPSDQIWSYGHRNVLGLAFDPSGNLWELEHGPAGGDELNLVRKGANYGWPVRSNGDNYDGSPIPDHSPDDGFAHPAISWNPVIAPGGMIFYTGDMFPDWDGQALIANLKTTSISRVSVDAGANSAREVARYDFPERLRDILEGADGAIWVVEDGENGRLIRLTPRR</sequence>
<keyword evidence="1" id="KW-0732">Signal</keyword>
<proteinExistence type="predicted"/>
<dbReference type="InterPro" id="IPR012938">
    <property type="entry name" value="Glc/Sorbosone_DH"/>
</dbReference>
<reference evidence="3 4" key="1">
    <citation type="submission" date="2018-11" db="EMBL/GenBank/DDBJ databases">
        <title>Erythrobacter spongiae sp. nov., isolated from a marine sponge.</title>
        <authorList>
            <person name="Zhuang L."/>
            <person name="Luo L."/>
        </authorList>
    </citation>
    <scope>NUCLEOTIDE SEQUENCE [LARGE SCALE GENOMIC DNA]</scope>
    <source>
        <strain evidence="3 4">HN-E23</strain>
    </source>
</reference>